<feature type="active site" description="Charge relay system" evidence="5">
    <location>
        <position position="241"/>
    </location>
</feature>
<evidence type="ECO:0000256" key="6">
    <source>
        <dbReference type="RuleBase" id="RU003355"/>
    </source>
</evidence>
<evidence type="ECO:0000259" key="8">
    <source>
        <dbReference type="Pfam" id="PF00082"/>
    </source>
</evidence>
<dbReference type="InterPro" id="IPR034176">
    <property type="entry name" value="Peptidases_S8_13"/>
</dbReference>
<dbReference type="Proteomes" id="UP001422074">
    <property type="component" value="Unassembled WGS sequence"/>
</dbReference>
<feature type="active site" description="Charge relay system" evidence="5">
    <location>
        <position position="182"/>
    </location>
</feature>
<organism evidence="9 10">
    <name type="scientific">Sinomonas halotolerans</name>
    <dbReference type="NCBI Taxonomy" id="1644133"/>
    <lineage>
        <taxon>Bacteria</taxon>
        <taxon>Bacillati</taxon>
        <taxon>Actinomycetota</taxon>
        <taxon>Actinomycetes</taxon>
        <taxon>Micrococcales</taxon>
        <taxon>Micrococcaceae</taxon>
        <taxon>Sinomonas</taxon>
    </lineage>
</organism>
<keyword evidence="7" id="KW-0732">Signal</keyword>
<evidence type="ECO:0000256" key="4">
    <source>
        <dbReference type="ARBA" id="ARBA00022825"/>
    </source>
</evidence>
<evidence type="ECO:0000256" key="5">
    <source>
        <dbReference type="PROSITE-ProRule" id="PRU01240"/>
    </source>
</evidence>
<dbReference type="EMBL" id="JBDFRB010000008">
    <property type="protein sequence ID" value="MEN2744931.1"/>
    <property type="molecule type" value="Genomic_DNA"/>
</dbReference>
<feature type="chain" id="PRO_5046592257" evidence="7">
    <location>
        <begin position="38"/>
        <end position="748"/>
    </location>
</feature>
<dbReference type="Gene3D" id="2.60.40.2700">
    <property type="match status" value="3"/>
</dbReference>
<dbReference type="PROSITE" id="PS00138">
    <property type="entry name" value="SUBTILASE_SER"/>
    <property type="match status" value="1"/>
</dbReference>
<dbReference type="InterPro" id="IPR023827">
    <property type="entry name" value="Peptidase_S8_Asp-AS"/>
</dbReference>
<dbReference type="InterPro" id="IPR023828">
    <property type="entry name" value="Peptidase_S8_Ser-AS"/>
</dbReference>
<feature type="active site" description="Charge relay system" evidence="5">
    <location>
        <position position="421"/>
    </location>
</feature>
<feature type="signal peptide" evidence="7">
    <location>
        <begin position="1"/>
        <end position="37"/>
    </location>
</feature>
<keyword evidence="4 5" id="KW-0720">Serine protease</keyword>
<dbReference type="InterPro" id="IPR015500">
    <property type="entry name" value="Peptidase_S8_subtilisin-rel"/>
</dbReference>
<proteinExistence type="inferred from homology"/>
<dbReference type="CDD" id="cd07496">
    <property type="entry name" value="Peptidases_S8_13"/>
    <property type="match status" value="1"/>
</dbReference>
<dbReference type="InterPro" id="IPR000209">
    <property type="entry name" value="Peptidase_S8/S53_dom"/>
</dbReference>
<dbReference type="PANTHER" id="PTHR43806">
    <property type="entry name" value="PEPTIDASE S8"/>
    <property type="match status" value="1"/>
</dbReference>
<sequence length="748" mass="74735">MAPSTAASARRPRPVAALVSAALVAGSFLAAAPAALAVDRAPADTVPAAPGVQRIPAQATDRLVVKFADRAKALPERAKAYGRLARELGLSVREVRQTATGAQVLAAGHRLTPQEAAAAVSSLKASGLVQYAEPDTVMQPSYTPNDPEYPRQWNLFEATGGLSLPPVWDRTTGAGVTVAVVDTGITAHSDLAANILPGYDFISDPAVARDGDGRDANPQDEGDYLVAGQCGASQSSSSSWHGTHVAGIIGAVAGNGKGLVGAAYGAKVVPVRALGACGGYMSDIADGLVWGSGGSVPGLPANANPARIVNMSLGAAETCSATMQGAINGAVSRGAAVFVAAGNSNMSTATTSPANCANVITVAATNRAGVRAPYSNYGAEVDIAAPGGDMSASVTGGIASTLNAGTTTPAGEAYAYMQGTSMATPMAAAAGALVLSLEPALTPAELEARLKSTARPLAAPCAGCGTGIVDPAAALAAPVASPSALSGPVPTVGGTAKVGSTLTATAGTWEPAPVELAYQWKRGGVAIPGATAAAYTAVAADAGTSLSVTVTGTKSGFDPVSQTSAGTAAVAAGTLASSAPTISGTAKVGYTLKANPGTWTAGTSFRYQWYRSGAAISGATGQYYKLVAADRGRTMTVRVTGSQAGYTSVSRLSAATAAVAAGTLVSSTPTISGTAKVGYTLKANPGTWTAGTSFYYQWYRSGWAIKGATGQYYKLTSVDRYRGIKVRVIGVKAGYTSVARFSGTRTVY</sequence>
<dbReference type="PROSITE" id="PS00137">
    <property type="entry name" value="SUBTILASE_HIS"/>
    <property type="match status" value="1"/>
</dbReference>
<reference evidence="9 10" key="1">
    <citation type="submission" date="2024-05" db="EMBL/GenBank/DDBJ databases">
        <title>Sinomonas sp. nov., isolated from a waste landfill.</title>
        <authorList>
            <person name="Zhao Y."/>
        </authorList>
    </citation>
    <scope>NUCLEOTIDE SEQUENCE [LARGE SCALE GENOMIC DNA]</scope>
    <source>
        <strain evidence="9 10">CCTCC AB2014300</strain>
    </source>
</reference>
<dbReference type="RefSeq" id="WP_345885287.1">
    <property type="nucleotide sequence ID" value="NZ_JBDFRB010000008.1"/>
</dbReference>
<evidence type="ECO:0000256" key="2">
    <source>
        <dbReference type="ARBA" id="ARBA00022670"/>
    </source>
</evidence>
<evidence type="ECO:0000256" key="7">
    <source>
        <dbReference type="SAM" id="SignalP"/>
    </source>
</evidence>
<feature type="domain" description="Peptidase S8/S53" evidence="8">
    <location>
        <begin position="173"/>
        <end position="456"/>
    </location>
</feature>
<gene>
    <name evidence="9" type="ORF">ABCQ75_10340</name>
</gene>
<evidence type="ECO:0000256" key="3">
    <source>
        <dbReference type="ARBA" id="ARBA00022801"/>
    </source>
</evidence>
<keyword evidence="2 5" id="KW-0645">Protease</keyword>
<dbReference type="InterPro" id="IPR022398">
    <property type="entry name" value="Peptidase_S8_His-AS"/>
</dbReference>
<dbReference type="SUPFAM" id="SSF52743">
    <property type="entry name" value="Subtilisin-like"/>
    <property type="match status" value="1"/>
</dbReference>
<name>A0ABU9X0F8_9MICC</name>
<protein>
    <submittedName>
        <fullName evidence="9">S8 family serine peptidase</fullName>
    </submittedName>
</protein>
<dbReference type="InterPro" id="IPR050131">
    <property type="entry name" value="Peptidase_S8_subtilisin-like"/>
</dbReference>
<dbReference type="PROSITE" id="PS00136">
    <property type="entry name" value="SUBTILASE_ASP"/>
    <property type="match status" value="1"/>
</dbReference>
<accession>A0ABU9X0F8</accession>
<keyword evidence="3 5" id="KW-0378">Hydrolase</keyword>
<comment type="similarity">
    <text evidence="1 5 6">Belongs to the peptidase S8 family.</text>
</comment>
<dbReference type="PRINTS" id="PR00723">
    <property type="entry name" value="SUBTILISIN"/>
</dbReference>
<comment type="caution">
    <text evidence="9">The sequence shown here is derived from an EMBL/GenBank/DDBJ whole genome shotgun (WGS) entry which is preliminary data.</text>
</comment>
<dbReference type="Gene3D" id="3.40.50.200">
    <property type="entry name" value="Peptidase S8/S53 domain"/>
    <property type="match status" value="1"/>
</dbReference>
<dbReference type="PANTHER" id="PTHR43806:SF11">
    <property type="entry name" value="CEREVISIN-RELATED"/>
    <property type="match status" value="1"/>
</dbReference>
<evidence type="ECO:0000313" key="9">
    <source>
        <dbReference type="EMBL" id="MEN2744931.1"/>
    </source>
</evidence>
<dbReference type="Pfam" id="PF00082">
    <property type="entry name" value="Peptidase_S8"/>
    <property type="match status" value="1"/>
</dbReference>
<keyword evidence="10" id="KW-1185">Reference proteome</keyword>
<dbReference type="InterPro" id="IPR036852">
    <property type="entry name" value="Peptidase_S8/S53_dom_sf"/>
</dbReference>
<dbReference type="PROSITE" id="PS51892">
    <property type="entry name" value="SUBTILASE"/>
    <property type="match status" value="1"/>
</dbReference>
<evidence type="ECO:0000313" key="10">
    <source>
        <dbReference type="Proteomes" id="UP001422074"/>
    </source>
</evidence>
<evidence type="ECO:0000256" key="1">
    <source>
        <dbReference type="ARBA" id="ARBA00011073"/>
    </source>
</evidence>